<name>A0AAD9JMC2_9ANNE</name>
<reference evidence="4" key="1">
    <citation type="journal article" date="2023" name="Mol. Biol. Evol.">
        <title>Third-Generation Sequencing Reveals the Adaptive Role of the Epigenome in Three Deep-Sea Polychaetes.</title>
        <authorList>
            <person name="Perez M."/>
            <person name="Aroh O."/>
            <person name="Sun Y."/>
            <person name="Lan Y."/>
            <person name="Juniper S.K."/>
            <person name="Young C.R."/>
            <person name="Angers B."/>
            <person name="Qian P.Y."/>
        </authorList>
    </citation>
    <scope>NUCLEOTIDE SEQUENCE</scope>
    <source>
        <strain evidence="4">P08H-3</strain>
    </source>
</reference>
<comment type="similarity">
    <text evidence="1">Belongs to the SNF7 family.</text>
</comment>
<dbReference type="Proteomes" id="UP001208570">
    <property type="component" value="Unassembled WGS sequence"/>
</dbReference>
<sequence length="223" mass="25467">MPLEWLFGKKKTPQELLRQNQRALNKAMRDLDRERQKMEQQENKIKMDIKKMAKQGQMDAVKIMAKDIVRTRRYIKKFILMRANIQAVSLKIQTLKSNDSMAQAMKGVTKAMATMNKQLKLPQIQKIMMEFEKQSEMMDMKEEMMNDAIDDAMGDEDDEEESDALVSQILDELGLQMADQLSELPGTGETIAQGNKAKQPVAAAGVSDADADLEARLENLRRQ</sequence>
<keyword evidence="2" id="KW-0175">Coiled coil</keyword>
<dbReference type="GO" id="GO:0007034">
    <property type="term" value="P:vacuolar transport"/>
    <property type="evidence" value="ECO:0007669"/>
    <property type="project" value="InterPro"/>
</dbReference>
<evidence type="ECO:0000313" key="5">
    <source>
        <dbReference type="Proteomes" id="UP001208570"/>
    </source>
</evidence>
<dbReference type="EMBL" id="JAODUP010000260">
    <property type="protein sequence ID" value="KAK2154680.1"/>
    <property type="molecule type" value="Genomic_DNA"/>
</dbReference>
<accession>A0AAD9JMC2</accession>
<protein>
    <recommendedName>
        <fullName evidence="6">Charged multivesicular body protein 2a</fullName>
    </recommendedName>
</protein>
<comment type="caution">
    <text evidence="4">The sequence shown here is derived from an EMBL/GenBank/DDBJ whole genome shotgun (WGS) entry which is preliminary data.</text>
</comment>
<dbReference type="AlphaFoldDB" id="A0AAD9JMC2"/>
<feature type="coiled-coil region" evidence="2">
    <location>
        <begin position="14"/>
        <end position="55"/>
    </location>
</feature>
<evidence type="ECO:0000256" key="3">
    <source>
        <dbReference type="SAM" id="MobiDB-lite"/>
    </source>
</evidence>
<proteinExistence type="inferred from homology"/>
<dbReference type="Pfam" id="PF03357">
    <property type="entry name" value="Snf7"/>
    <property type="match status" value="1"/>
</dbReference>
<evidence type="ECO:0008006" key="6">
    <source>
        <dbReference type="Google" id="ProtNLM"/>
    </source>
</evidence>
<dbReference type="Gene3D" id="6.10.140.1230">
    <property type="match status" value="1"/>
</dbReference>
<gene>
    <name evidence="4" type="ORF">LSH36_260g00025</name>
</gene>
<keyword evidence="5" id="KW-1185">Reference proteome</keyword>
<dbReference type="PANTHER" id="PTHR10476">
    <property type="entry name" value="CHARGED MULTIVESICULAR BODY PROTEIN"/>
    <property type="match status" value="1"/>
</dbReference>
<evidence type="ECO:0000313" key="4">
    <source>
        <dbReference type="EMBL" id="KAK2154680.1"/>
    </source>
</evidence>
<dbReference type="InterPro" id="IPR005024">
    <property type="entry name" value="Snf7_fam"/>
</dbReference>
<evidence type="ECO:0000256" key="1">
    <source>
        <dbReference type="ARBA" id="ARBA00006190"/>
    </source>
</evidence>
<evidence type="ECO:0000256" key="2">
    <source>
        <dbReference type="SAM" id="Coils"/>
    </source>
</evidence>
<organism evidence="4 5">
    <name type="scientific">Paralvinella palmiformis</name>
    <dbReference type="NCBI Taxonomy" id="53620"/>
    <lineage>
        <taxon>Eukaryota</taxon>
        <taxon>Metazoa</taxon>
        <taxon>Spiralia</taxon>
        <taxon>Lophotrochozoa</taxon>
        <taxon>Annelida</taxon>
        <taxon>Polychaeta</taxon>
        <taxon>Sedentaria</taxon>
        <taxon>Canalipalpata</taxon>
        <taxon>Terebellida</taxon>
        <taxon>Terebelliformia</taxon>
        <taxon>Alvinellidae</taxon>
        <taxon>Paralvinella</taxon>
    </lineage>
</organism>
<feature type="region of interest" description="Disordered" evidence="3">
    <location>
        <begin position="185"/>
        <end position="210"/>
    </location>
</feature>